<protein>
    <submittedName>
        <fullName evidence="4">Uncharacterized protein LOC116294089</fullName>
    </submittedName>
</protein>
<reference evidence="4" key="1">
    <citation type="submission" date="2025-08" db="UniProtKB">
        <authorList>
            <consortium name="RefSeq"/>
        </authorList>
    </citation>
    <scope>IDENTIFICATION</scope>
    <source>
        <tissue evidence="4">Tentacle</tissue>
    </source>
</reference>
<dbReference type="OrthoDB" id="10283405at2759"/>
<proteinExistence type="predicted"/>
<feature type="signal peptide" evidence="1">
    <location>
        <begin position="1"/>
        <end position="22"/>
    </location>
</feature>
<name>A0A6P8HXT2_ACTTE</name>
<dbReference type="InterPro" id="IPR003172">
    <property type="entry name" value="ML_dom"/>
</dbReference>
<dbReference type="InParanoid" id="A0A6P8HXT2"/>
<dbReference type="GeneID" id="116294089"/>
<feature type="chain" id="PRO_5028459777" evidence="1">
    <location>
        <begin position="23"/>
        <end position="169"/>
    </location>
</feature>
<evidence type="ECO:0000256" key="1">
    <source>
        <dbReference type="SAM" id="SignalP"/>
    </source>
</evidence>
<gene>
    <name evidence="4" type="primary">LOC116294089</name>
</gene>
<keyword evidence="3" id="KW-1185">Reference proteome</keyword>
<dbReference type="Proteomes" id="UP000515163">
    <property type="component" value="Unplaced"/>
</dbReference>
<organism evidence="3 4">
    <name type="scientific">Actinia tenebrosa</name>
    <name type="common">Australian red waratah sea anemone</name>
    <dbReference type="NCBI Taxonomy" id="6105"/>
    <lineage>
        <taxon>Eukaryota</taxon>
        <taxon>Metazoa</taxon>
        <taxon>Cnidaria</taxon>
        <taxon>Anthozoa</taxon>
        <taxon>Hexacorallia</taxon>
        <taxon>Actiniaria</taxon>
        <taxon>Actiniidae</taxon>
        <taxon>Actinia</taxon>
    </lineage>
</organism>
<evidence type="ECO:0000313" key="3">
    <source>
        <dbReference type="Proteomes" id="UP000515163"/>
    </source>
</evidence>
<evidence type="ECO:0000313" key="4">
    <source>
        <dbReference type="RefSeq" id="XP_031557480.1"/>
    </source>
</evidence>
<feature type="domain" description="MD-2-related lipid-recognition" evidence="2">
    <location>
        <begin position="66"/>
        <end position="166"/>
    </location>
</feature>
<dbReference type="Pfam" id="PF02221">
    <property type="entry name" value="E1_DerP2_DerF2"/>
    <property type="match status" value="1"/>
</dbReference>
<keyword evidence="1" id="KW-0732">Signal</keyword>
<accession>A0A6P8HXT2</accession>
<evidence type="ECO:0000259" key="2">
    <source>
        <dbReference type="Pfam" id="PF02221"/>
    </source>
</evidence>
<sequence length="169" mass="19530">MRFDGILKQLMLLIMAFLLVASVRETGVKAGSFPLPNIFNYPHIKNQSLVYCGDEFDPTISVTYFPKGYNCRQRKTMVIRFTPKLDVFSTTCHIEVYKNNILVVNDIKSDLCSRRSDIRCPLLKGETQQIEGGLRMPCEMAKAHYQFKSYCTNQDEVTSFCLNWSFTWV</sequence>
<dbReference type="KEGG" id="aten:116294089"/>
<dbReference type="InterPro" id="IPR014756">
    <property type="entry name" value="Ig_E-set"/>
</dbReference>
<dbReference type="Gene3D" id="2.60.40.770">
    <property type="match status" value="1"/>
</dbReference>
<dbReference type="RefSeq" id="XP_031557480.1">
    <property type="nucleotide sequence ID" value="XM_031701620.1"/>
</dbReference>
<dbReference type="AlphaFoldDB" id="A0A6P8HXT2"/>
<dbReference type="SUPFAM" id="SSF81296">
    <property type="entry name" value="E set domains"/>
    <property type="match status" value="1"/>
</dbReference>